<evidence type="ECO:0000313" key="1">
    <source>
        <dbReference type="EMBL" id="GGR63352.1"/>
    </source>
</evidence>
<gene>
    <name evidence="1" type="ORF">GCM10010251_94960</name>
</gene>
<name>A0A918FP85_9ACTN</name>
<proteinExistence type="predicted"/>
<reference evidence="1" key="2">
    <citation type="submission" date="2020-09" db="EMBL/GenBank/DDBJ databases">
        <authorList>
            <person name="Sun Q."/>
            <person name="Ohkuma M."/>
        </authorList>
    </citation>
    <scope>NUCLEOTIDE SEQUENCE</scope>
    <source>
        <strain evidence="1">JCM 4346</strain>
    </source>
</reference>
<reference evidence="1" key="1">
    <citation type="journal article" date="2014" name="Int. J. Syst. Evol. Microbiol.">
        <title>Complete genome sequence of Corynebacterium casei LMG S-19264T (=DSM 44701T), isolated from a smear-ripened cheese.</title>
        <authorList>
            <consortium name="US DOE Joint Genome Institute (JGI-PGF)"/>
            <person name="Walter F."/>
            <person name="Albersmeier A."/>
            <person name="Kalinowski J."/>
            <person name="Ruckert C."/>
        </authorList>
    </citation>
    <scope>NUCLEOTIDE SEQUENCE</scope>
    <source>
        <strain evidence="1">JCM 4346</strain>
    </source>
</reference>
<evidence type="ECO:0000313" key="2">
    <source>
        <dbReference type="Proteomes" id="UP000658320"/>
    </source>
</evidence>
<organism evidence="1 2">
    <name type="scientific">Streptomyces aurantiogriseus</name>
    <dbReference type="NCBI Taxonomy" id="66870"/>
    <lineage>
        <taxon>Bacteria</taxon>
        <taxon>Bacillati</taxon>
        <taxon>Actinomycetota</taxon>
        <taxon>Actinomycetes</taxon>
        <taxon>Kitasatosporales</taxon>
        <taxon>Streptomycetaceae</taxon>
        <taxon>Streptomyces</taxon>
    </lineage>
</organism>
<dbReference type="EMBL" id="BMSX01000046">
    <property type="protein sequence ID" value="GGR63352.1"/>
    <property type="molecule type" value="Genomic_DNA"/>
</dbReference>
<sequence>MRWVRVGSEARVGTQADMVPVSSGAARSRNKWSPVDAGAVAAVGHGVQWRDESTLGKRIVMQSKGQAWIFRANRSIDHPQE</sequence>
<keyword evidence="2" id="KW-1185">Reference proteome</keyword>
<dbReference type="Proteomes" id="UP000658320">
    <property type="component" value="Unassembled WGS sequence"/>
</dbReference>
<dbReference type="AlphaFoldDB" id="A0A918FP85"/>
<comment type="caution">
    <text evidence="1">The sequence shown here is derived from an EMBL/GenBank/DDBJ whole genome shotgun (WGS) entry which is preliminary data.</text>
</comment>
<protein>
    <submittedName>
        <fullName evidence="1">Uncharacterized protein</fullName>
    </submittedName>
</protein>
<accession>A0A918FP85</accession>